<dbReference type="EMBL" id="MU006786">
    <property type="protein sequence ID" value="KAF2639444.1"/>
    <property type="molecule type" value="Genomic_DNA"/>
</dbReference>
<name>A0A6A6RZQ2_9PLEO</name>
<evidence type="ECO:0000313" key="4">
    <source>
        <dbReference type="EMBL" id="KAF2639444.1"/>
    </source>
</evidence>
<reference evidence="4" key="1">
    <citation type="journal article" date="2020" name="Stud. Mycol.">
        <title>101 Dothideomycetes genomes: a test case for predicting lifestyles and emergence of pathogens.</title>
        <authorList>
            <person name="Haridas S."/>
            <person name="Albert R."/>
            <person name="Binder M."/>
            <person name="Bloem J."/>
            <person name="Labutti K."/>
            <person name="Salamov A."/>
            <person name="Andreopoulos B."/>
            <person name="Baker S."/>
            <person name="Barry K."/>
            <person name="Bills G."/>
            <person name="Bluhm B."/>
            <person name="Cannon C."/>
            <person name="Castanera R."/>
            <person name="Culley D."/>
            <person name="Daum C."/>
            <person name="Ezra D."/>
            <person name="Gonzalez J."/>
            <person name="Henrissat B."/>
            <person name="Kuo A."/>
            <person name="Liang C."/>
            <person name="Lipzen A."/>
            <person name="Lutzoni F."/>
            <person name="Magnuson J."/>
            <person name="Mondo S."/>
            <person name="Nolan M."/>
            <person name="Ohm R."/>
            <person name="Pangilinan J."/>
            <person name="Park H.-J."/>
            <person name="Ramirez L."/>
            <person name="Alfaro M."/>
            <person name="Sun H."/>
            <person name="Tritt A."/>
            <person name="Yoshinaga Y."/>
            <person name="Zwiers L.-H."/>
            <person name="Turgeon B."/>
            <person name="Goodwin S."/>
            <person name="Spatafora J."/>
            <person name="Crous P."/>
            <person name="Grigoriev I."/>
        </authorList>
    </citation>
    <scope>NUCLEOTIDE SEQUENCE</scope>
    <source>
        <strain evidence="4">CBS 473.64</strain>
    </source>
</reference>
<organism evidence="4 5">
    <name type="scientific">Massarina eburnea CBS 473.64</name>
    <dbReference type="NCBI Taxonomy" id="1395130"/>
    <lineage>
        <taxon>Eukaryota</taxon>
        <taxon>Fungi</taxon>
        <taxon>Dikarya</taxon>
        <taxon>Ascomycota</taxon>
        <taxon>Pezizomycotina</taxon>
        <taxon>Dothideomycetes</taxon>
        <taxon>Pleosporomycetidae</taxon>
        <taxon>Pleosporales</taxon>
        <taxon>Massarineae</taxon>
        <taxon>Massarinaceae</taxon>
        <taxon>Massarina</taxon>
    </lineage>
</organism>
<feature type="signal peptide" evidence="3">
    <location>
        <begin position="1"/>
        <end position="18"/>
    </location>
</feature>
<keyword evidence="2" id="KW-0812">Transmembrane</keyword>
<feature type="compositionally biased region" description="Polar residues" evidence="1">
    <location>
        <begin position="26"/>
        <end position="39"/>
    </location>
</feature>
<feature type="region of interest" description="Disordered" evidence="1">
    <location>
        <begin position="97"/>
        <end position="120"/>
    </location>
</feature>
<dbReference type="Proteomes" id="UP000799753">
    <property type="component" value="Unassembled WGS sequence"/>
</dbReference>
<dbReference type="AlphaFoldDB" id="A0A6A6RZQ2"/>
<keyword evidence="3" id="KW-0732">Signal</keyword>
<protein>
    <recommendedName>
        <fullName evidence="6">Mid2 domain-containing protein</fullName>
    </recommendedName>
</protein>
<feature type="compositionally biased region" description="Basic and acidic residues" evidence="1">
    <location>
        <begin position="106"/>
        <end position="120"/>
    </location>
</feature>
<sequence>MSPISIFTIAIFIATALASENLESTTVDSPTVDSPQDSTVLPPFATSFADTPSSSPNSSGQAGSILAACIVSIIVGVAVVGIFVTCAMRGFRLRRGAEENQDAEATGERKRSDDDKRWIDTPEPKAIEPVIELIRMIMALWKLAHSATLPLLPFL</sequence>
<evidence type="ECO:0000256" key="1">
    <source>
        <dbReference type="SAM" id="MobiDB-lite"/>
    </source>
</evidence>
<feature type="transmembrane region" description="Helical" evidence="2">
    <location>
        <begin position="65"/>
        <end position="86"/>
    </location>
</feature>
<feature type="region of interest" description="Disordered" evidence="1">
    <location>
        <begin position="26"/>
        <end position="56"/>
    </location>
</feature>
<feature type="chain" id="PRO_5025564279" description="Mid2 domain-containing protein" evidence="3">
    <location>
        <begin position="19"/>
        <end position="155"/>
    </location>
</feature>
<gene>
    <name evidence="4" type="ORF">P280DRAFT_518867</name>
</gene>
<evidence type="ECO:0000256" key="2">
    <source>
        <dbReference type="SAM" id="Phobius"/>
    </source>
</evidence>
<accession>A0A6A6RZQ2</accession>
<keyword evidence="2" id="KW-1133">Transmembrane helix</keyword>
<keyword evidence="5" id="KW-1185">Reference proteome</keyword>
<evidence type="ECO:0008006" key="6">
    <source>
        <dbReference type="Google" id="ProtNLM"/>
    </source>
</evidence>
<evidence type="ECO:0000313" key="5">
    <source>
        <dbReference type="Proteomes" id="UP000799753"/>
    </source>
</evidence>
<evidence type="ECO:0000256" key="3">
    <source>
        <dbReference type="SAM" id="SignalP"/>
    </source>
</evidence>
<proteinExistence type="predicted"/>
<keyword evidence="2" id="KW-0472">Membrane</keyword>